<evidence type="ECO:0000313" key="4">
    <source>
        <dbReference type="Proteomes" id="UP000502677"/>
    </source>
</evidence>
<name>A0A6G7XEI8_9MICO</name>
<feature type="domain" description="SLH" evidence="2">
    <location>
        <begin position="692"/>
        <end position="751"/>
    </location>
</feature>
<organism evidence="3 4">
    <name type="scientific">Leucobacter viscericola</name>
    <dbReference type="NCBI Taxonomy" id="2714935"/>
    <lineage>
        <taxon>Bacteria</taxon>
        <taxon>Bacillati</taxon>
        <taxon>Actinomycetota</taxon>
        <taxon>Actinomycetes</taxon>
        <taxon>Micrococcales</taxon>
        <taxon>Microbacteriaceae</taxon>
        <taxon>Leucobacter</taxon>
    </lineage>
</organism>
<dbReference type="Pfam" id="PF00395">
    <property type="entry name" value="SLH"/>
    <property type="match status" value="2"/>
</dbReference>
<dbReference type="RefSeq" id="WP_166290576.1">
    <property type="nucleotide sequence ID" value="NZ_CP049863.1"/>
</dbReference>
<dbReference type="EMBL" id="CP049863">
    <property type="protein sequence ID" value="QIK62975.1"/>
    <property type="molecule type" value="Genomic_DNA"/>
</dbReference>
<keyword evidence="3" id="KW-0378">Hydrolase</keyword>
<reference evidence="3 4" key="1">
    <citation type="submission" date="2020-03" db="EMBL/GenBank/DDBJ databases">
        <title>Leucobacter sp. nov., isolated from beetles.</title>
        <authorList>
            <person name="Hyun D.-W."/>
            <person name="Bae J.-W."/>
        </authorList>
    </citation>
    <scope>NUCLEOTIDE SEQUENCE [LARGE SCALE GENOMIC DNA]</scope>
    <source>
        <strain evidence="3 4">HDW9C</strain>
    </source>
</reference>
<evidence type="ECO:0000256" key="1">
    <source>
        <dbReference type="SAM" id="MobiDB-lite"/>
    </source>
</evidence>
<evidence type="ECO:0000313" key="3">
    <source>
        <dbReference type="EMBL" id="QIK62975.1"/>
    </source>
</evidence>
<dbReference type="PROSITE" id="PS51272">
    <property type="entry name" value="SLH"/>
    <property type="match status" value="2"/>
</dbReference>
<feature type="domain" description="SLH" evidence="2">
    <location>
        <begin position="563"/>
        <end position="629"/>
    </location>
</feature>
<evidence type="ECO:0000259" key="2">
    <source>
        <dbReference type="PROSITE" id="PS51272"/>
    </source>
</evidence>
<dbReference type="AlphaFoldDB" id="A0A6G7XEI8"/>
<gene>
    <name evidence="3" type="ORF">G7068_07030</name>
</gene>
<dbReference type="SUPFAM" id="SSF49452">
    <property type="entry name" value="Starch-binding domain-like"/>
    <property type="match status" value="1"/>
</dbReference>
<keyword evidence="4" id="KW-1185">Reference proteome</keyword>
<proteinExistence type="predicted"/>
<protein>
    <submittedName>
        <fullName evidence="3">Carboxypeptidase regulatory-like domain-containing protein</fullName>
    </submittedName>
</protein>
<accession>A0A6G7XEI8</accession>
<sequence>MSLPATVHEARSRWKLTAIVAVVALVLSMLSLTAGQQSIAHAEDGATRTISGVVSLPEGSSASLADVTAQATLDGAEGALEPVAVEEDGTYVISDLAPGAYRVEFKVSGDSAEVVAGQTFGATAEAPEGGLVDVADANRDDVDVTLAAVVVVADADADADAKAAASATSDEAVSEPSADETMERSRPAAELVTSADLNANLSGPLAFGTVPDDSAQPMAALSIQAPALDSKDNAAMAATAVGNRSISGKVSVAAGSLSGVHVYLENAETSVKGVRPGSDSRYLNYNSTSVPAAQRDTWNAATGVYTFKNLAPGRYRISMESWAASPVLVDQWYPKALSRDKAVAVDVRQVNASGINGTLPRGVALTGRISIPSGFDKAGAGFYAVNAKNERWALYWDRTAGTYESGAMPAGDYWLQIASYNINTGSMQFVKSGTQTKFTPAAGTTLTRNVTGVNPVSKITGKIAVTGGLPSDFERAANVYQKIDGVWFPLYYAYQNHSGTYLAVKLGPGQYSVEFTAKTGRDIAKGEWWNKKPSQAKANLITLDGAKSVSGVNGTLSTGSSGQVSPFKDVLSNHKFYNEIRWMYTSGTSTGTKVGNARYYKPKDSVSREAMAAFMFRMNAPANYKAPARSPFKDVPTNYKFYKEIAWMYTSGLSTGNKVAGGREYKPKDAVSRSAMAAFMYRQYAPAGNKKYYAYFADVNSNHKFYNEISWMKDSGISTGTRINGTAYYQPNDAVSREAMAAFLFRNALYR</sequence>
<keyword evidence="3" id="KW-0645">Protease</keyword>
<keyword evidence="3" id="KW-0121">Carboxypeptidase</keyword>
<dbReference type="GO" id="GO:0030246">
    <property type="term" value="F:carbohydrate binding"/>
    <property type="evidence" value="ECO:0007669"/>
    <property type="project" value="InterPro"/>
</dbReference>
<dbReference type="InterPro" id="IPR001119">
    <property type="entry name" value="SLH_dom"/>
</dbReference>
<dbReference type="Proteomes" id="UP000502677">
    <property type="component" value="Chromosome"/>
</dbReference>
<dbReference type="InterPro" id="IPR013784">
    <property type="entry name" value="Carb-bd-like_fold"/>
</dbReference>
<feature type="region of interest" description="Disordered" evidence="1">
    <location>
        <begin position="163"/>
        <end position="186"/>
    </location>
</feature>
<dbReference type="KEGG" id="lvi:G7068_07030"/>
<dbReference type="GO" id="GO:0004180">
    <property type="term" value="F:carboxypeptidase activity"/>
    <property type="evidence" value="ECO:0007669"/>
    <property type="project" value="UniProtKB-KW"/>
</dbReference>